<dbReference type="Gene3D" id="2.30.110.10">
    <property type="entry name" value="Electron Transport, Fmn-binding Protein, Chain A"/>
    <property type="match status" value="1"/>
</dbReference>
<dbReference type="PANTHER" id="PTHR30466:SF1">
    <property type="entry name" value="FMN REDUCTASE (NADH) RUTF"/>
    <property type="match status" value="1"/>
</dbReference>
<proteinExistence type="predicted"/>
<gene>
    <name evidence="4" type="ORF">EI97DRAFT_431745</name>
</gene>
<feature type="region of interest" description="Disordered" evidence="2">
    <location>
        <begin position="40"/>
        <end position="60"/>
    </location>
</feature>
<dbReference type="InterPro" id="IPR050268">
    <property type="entry name" value="NADH-dep_flavin_reductase"/>
</dbReference>
<accession>A0A6A6JU10</accession>
<name>A0A6A6JU10_WESOR</name>
<protein>
    <recommendedName>
        <fullName evidence="3">Flavin reductase like domain-containing protein</fullName>
    </recommendedName>
</protein>
<dbReference type="GeneID" id="54551185"/>
<evidence type="ECO:0000313" key="4">
    <source>
        <dbReference type="EMBL" id="KAF2278519.1"/>
    </source>
</evidence>
<dbReference type="SUPFAM" id="SSF50475">
    <property type="entry name" value="FMN-binding split barrel"/>
    <property type="match status" value="1"/>
</dbReference>
<dbReference type="EMBL" id="ML986488">
    <property type="protein sequence ID" value="KAF2278519.1"/>
    <property type="molecule type" value="Genomic_DNA"/>
</dbReference>
<evidence type="ECO:0000313" key="5">
    <source>
        <dbReference type="Proteomes" id="UP000800097"/>
    </source>
</evidence>
<organism evidence="4 5">
    <name type="scientific">Westerdykella ornata</name>
    <dbReference type="NCBI Taxonomy" id="318751"/>
    <lineage>
        <taxon>Eukaryota</taxon>
        <taxon>Fungi</taxon>
        <taxon>Dikarya</taxon>
        <taxon>Ascomycota</taxon>
        <taxon>Pezizomycotina</taxon>
        <taxon>Dothideomycetes</taxon>
        <taxon>Pleosporomycetidae</taxon>
        <taxon>Pleosporales</taxon>
        <taxon>Sporormiaceae</taxon>
        <taxon>Westerdykella</taxon>
    </lineage>
</organism>
<dbReference type="AlphaFoldDB" id="A0A6A6JU10"/>
<sequence length="825" mass="94136">MTLSRRASARFFAVFYQWHRCIDGRPGCLSLSSRTYARTFSSSHSSPLSSSTTGFELPRVTQEKEEIAKGAKSLEQEKQDILNGDILVERETQDMLSEDISVEQAEEEEVKGTSDASRGDTFVRDEEALLRGYLETLKPDKITADQKVAEFTEPLSDRVRLLMRRVPHPVVVLTAASPPPHVDAPLGLTVSSFTTVTLDPPIISFNIKHPSQTLDAIRADQGRFRIHFLSSTRQATRIARSFTQGNHEKAFLKRQKLAKMDTSGRDFSRAAHIIHPHVCASMQCELTQEVEVGDHIIAVAKVLSISTDDVAESILTYVGGKFVERPRSELQPARRNTEPRPKHWHPLYSLPLFPGEADREQVREDLIEYVNSRPRLASLSFNSAKVQLMKELYMEANPLGIRLYNLLLEAAHRRQLRNIEKRENLDEHISSLLPCSNRPSPSDMEKVIEKAKKLVQRDPSYLTLPADRLFVMLGLSLQTGTLASDILNPLRADGLIPPFQPVDGPIRVKTGREGFATIHHFEQLEHKMRVWMQTAGSHKSDLMGARHFSRELCDNGTWATLWASQVHTRIYMDTFPDVKGEFEFSGHLGLPQARVAVSRIFAYLHKEPSRLAQRIRQPWRRILWSSGVHPLVTGFDPVFFCKRLQYWFLKHPLPDYSALVRKLKDSHFVKTVSVDDLQWRADEVVDTALVQAVDWSRSDLFRALGLHPEARLVLEDGSKKQITLLVVGRALHNALRHRQKYEKFYDLPAEERKAVERFTERFGAFLLTGKEAERLSGLPKTAFPEDEEEFVRNVEYAVDKLMSDAWKARHEKIRARRESGKDETE</sequence>
<evidence type="ECO:0000256" key="2">
    <source>
        <dbReference type="SAM" id="MobiDB-lite"/>
    </source>
</evidence>
<dbReference type="InterPro" id="IPR002563">
    <property type="entry name" value="Flavin_Rdtase-like_dom"/>
</dbReference>
<keyword evidence="5" id="KW-1185">Reference proteome</keyword>
<reference evidence="4" key="1">
    <citation type="journal article" date="2020" name="Stud. Mycol.">
        <title>101 Dothideomycetes genomes: a test case for predicting lifestyles and emergence of pathogens.</title>
        <authorList>
            <person name="Haridas S."/>
            <person name="Albert R."/>
            <person name="Binder M."/>
            <person name="Bloem J."/>
            <person name="Labutti K."/>
            <person name="Salamov A."/>
            <person name="Andreopoulos B."/>
            <person name="Baker S."/>
            <person name="Barry K."/>
            <person name="Bills G."/>
            <person name="Bluhm B."/>
            <person name="Cannon C."/>
            <person name="Castanera R."/>
            <person name="Culley D."/>
            <person name="Daum C."/>
            <person name="Ezra D."/>
            <person name="Gonzalez J."/>
            <person name="Henrissat B."/>
            <person name="Kuo A."/>
            <person name="Liang C."/>
            <person name="Lipzen A."/>
            <person name="Lutzoni F."/>
            <person name="Magnuson J."/>
            <person name="Mondo S."/>
            <person name="Nolan M."/>
            <person name="Ohm R."/>
            <person name="Pangilinan J."/>
            <person name="Park H.-J."/>
            <person name="Ramirez L."/>
            <person name="Alfaro M."/>
            <person name="Sun H."/>
            <person name="Tritt A."/>
            <person name="Yoshinaga Y."/>
            <person name="Zwiers L.-H."/>
            <person name="Turgeon B."/>
            <person name="Goodwin S."/>
            <person name="Spatafora J."/>
            <person name="Crous P."/>
            <person name="Grigoriev I."/>
        </authorList>
    </citation>
    <scope>NUCLEOTIDE SEQUENCE</scope>
    <source>
        <strain evidence="4">CBS 379.55</strain>
    </source>
</reference>
<dbReference type="Pfam" id="PF01613">
    <property type="entry name" value="Flavin_Reduct"/>
    <property type="match status" value="1"/>
</dbReference>
<dbReference type="InterPro" id="IPR012349">
    <property type="entry name" value="Split_barrel_FMN-bd"/>
</dbReference>
<dbReference type="PANTHER" id="PTHR30466">
    <property type="entry name" value="FLAVIN REDUCTASE"/>
    <property type="match status" value="1"/>
</dbReference>
<keyword evidence="1" id="KW-0560">Oxidoreductase</keyword>
<dbReference type="GO" id="GO:0010181">
    <property type="term" value="F:FMN binding"/>
    <property type="evidence" value="ECO:0007669"/>
    <property type="project" value="InterPro"/>
</dbReference>
<dbReference type="RefSeq" id="XP_033656058.1">
    <property type="nucleotide sequence ID" value="XM_033798010.1"/>
</dbReference>
<feature type="domain" description="Flavin reductase like" evidence="3">
    <location>
        <begin position="163"/>
        <end position="324"/>
    </location>
</feature>
<feature type="compositionally biased region" description="Low complexity" evidence="2">
    <location>
        <begin position="41"/>
        <end position="51"/>
    </location>
</feature>
<dbReference type="GO" id="GO:0042602">
    <property type="term" value="F:riboflavin reductase (NADPH) activity"/>
    <property type="evidence" value="ECO:0007669"/>
    <property type="project" value="TreeGrafter"/>
</dbReference>
<evidence type="ECO:0000256" key="1">
    <source>
        <dbReference type="ARBA" id="ARBA00023002"/>
    </source>
</evidence>
<dbReference type="SMART" id="SM00903">
    <property type="entry name" value="Flavin_Reduct"/>
    <property type="match status" value="1"/>
</dbReference>
<dbReference type="Proteomes" id="UP000800097">
    <property type="component" value="Unassembled WGS sequence"/>
</dbReference>
<evidence type="ECO:0000259" key="3">
    <source>
        <dbReference type="SMART" id="SM00903"/>
    </source>
</evidence>
<dbReference type="OrthoDB" id="2015405at2759"/>